<dbReference type="EMBL" id="LSRL02000004">
    <property type="protein sequence ID" value="TDG52399.1"/>
    <property type="molecule type" value="Genomic_DNA"/>
</dbReference>
<evidence type="ECO:0000313" key="10">
    <source>
        <dbReference type="Proteomes" id="UP000295192"/>
    </source>
</evidence>
<reference evidence="9 10" key="1">
    <citation type="journal article" date="2019" name="J. Hered.">
        <title>An Improved Genome Assembly for Drosophila navojoa, the Basal Species in the mojavensis Cluster.</title>
        <authorList>
            <person name="Vanderlinde T."/>
            <person name="Dupim E.G."/>
            <person name="Nazario-Yepiz N.O."/>
            <person name="Carvalho A.B."/>
        </authorList>
    </citation>
    <scope>NUCLEOTIDE SEQUENCE [LARGE SCALE GENOMIC DNA]</scope>
    <source>
        <strain evidence="9">Navoj_Jal97</strain>
        <tissue evidence="9">Whole organism</tissue>
    </source>
</reference>
<dbReference type="STRING" id="7232.A0A484BUB4"/>
<dbReference type="CDD" id="cd00032">
    <property type="entry name" value="CASc"/>
    <property type="match status" value="1"/>
</dbReference>
<keyword evidence="2" id="KW-0645">Protease</keyword>
<dbReference type="InterPro" id="IPR002398">
    <property type="entry name" value="Pept_C14"/>
</dbReference>
<evidence type="ECO:0000256" key="5">
    <source>
        <dbReference type="ARBA" id="ARBA00023145"/>
    </source>
</evidence>
<sequence>MDDTDFSLNFGSKNKHKKDKADATKIVSTPTSEADLNRIIISRPTTEDTYENCPRAGIALILNHKDVKGHKQRVGTERDRDAIQKSLLGYGFDVRTYNDLTFAEINDLLKEVAREDHSQNDCFALVVMSHGDEGKVYAKDMAYPVERLWNPFLGDSCKTLVNKPKLFFIQACRGSNVERAVEFSGIVVMTRELAPAAAPAAQPITYAIPSTADMLAFYSTFESFYSFRNVEVGSWFIQSLCQVLDSAASNEASQPEGVDLLRLLTAVNRKVAYEYQSNTKNEALNQMKEMPNFMSTLTKTFNLRVKPKASSATN</sequence>
<comment type="caution">
    <text evidence="9">The sequence shown here is derived from an EMBL/GenBank/DDBJ whole genome shotgun (WGS) entry which is preliminary data.</text>
</comment>
<dbReference type="Gene3D" id="3.40.50.1460">
    <property type="match status" value="1"/>
</dbReference>
<dbReference type="GO" id="GO:0006508">
    <property type="term" value="P:proteolysis"/>
    <property type="evidence" value="ECO:0007669"/>
    <property type="project" value="UniProtKB-KW"/>
</dbReference>
<evidence type="ECO:0000256" key="4">
    <source>
        <dbReference type="ARBA" id="ARBA00022807"/>
    </source>
</evidence>
<feature type="domain" description="Caspase family p20" evidence="8">
    <location>
        <begin position="55"/>
        <end position="176"/>
    </location>
</feature>
<dbReference type="PRINTS" id="PR00376">
    <property type="entry name" value="IL1BCENZYME"/>
</dbReference>
<dbReference type="PROSITE" id="PS50208">
    <property type="entry name" value="CASPASE_P20"/>
    <property type="match status" value="1"/>
</dbReference>
<evidence type="ECO:0000256" key="6">
    <source>
        <dbReference type="RuleBase" id="RU003971"/>
    </source>
</evidence>
<organism evidence="9 10">
    <name type="scientific">Drosophila navojoa</name>
    <name type="common">Fruit fly</name>
    <dbReference type="NCBI Taxonomy" id="7232"/>
    <lineage>
        <taxon>Eukaryota</taxon>
        <taxon>Metazoa</taxon>
        <taxon>Ecdysozoa</taxon>
        <taxon>Arthropoda</taxon>
        <taxon>Hexapoda</taxon>
        <taxon>Insecta</taxon>
        <taxon>Pterygota</taxon>
        <taxon>Neoptera</taxon>
        <taxon>Endopterygota</taxon>
        <taxon>Diptera</taxon>
        <taxon>Brachycera</taxon>
        <taxon>Muscomorpha</taxon>
        <taxon>Ephydroidea</taxon>
        <taxon>Drosophilidae</taxon>
        <taxon>Drosophila</taxon>
    </lineage>
</organism>
<dbReference type="PROSITE" id="PS01121">
    <property type="entry name" value="CASPASE_HIS"/>
    <property type="match status" value="1"/>
</dbReference>
<dbReference type="SMART" id="SM00115">
    <property type="entry name" value="CASc"/>
    <property type="match status" value="1"/>
</dbReference>
<dbReference type="SUPFAM" id="SSF52129">
    <property type="entry name" value="Caspase-like"/>
    <property type="match status" value="1"/>
</dbReference>
<feature type="domain" description="Caspase family p10" evidence="7">
    <location>
        <begin position="204"/>
        <end position="305"/>
    </location>
</feature>
<evidence type="ECO:0000256" key="3">
    <source>
        <dbReference type="ARBA" id="ARBA00022801"/>
    </source>
</evidence>
<dbReference type="GO" id="GO:0004197">
    <property type="term" value="F:cysteine-type endopeptidase activity"/>
    <property type="evidence" value="ECO:0007669"/>
    <property type="project" value="InterPro"/>
</dbReference>
<dbReference type="PANTHER" id="PTHR10454:SF232">
    <property type="entry name" value="AT03047P-RELATED"/>
    <property type="match status" value="1"/>
</dbReference>
<protein>
    <recommendedName>
        <fullName evidence="11">Caspase-3</fullName>
    </recommendedName>
</protein>
<keyword evidence="3" id="KW-0378">Hydrolase</keyword>
<evidence type="ECO:0000313" key="9">
    <source>
        <dbReference type="EMBL" id="TDG52399.1"/>
    </source>
</evidence>
<evidence type="ECO:0000259" key="8">
    <source>
        <dbReference type="PROSITE" id="PS50208"/>
    </source>
</evidence>
<gene>
    <name evidence="9" type="ORF">AWZ03_001229</name>
</gene>
<dbReference type="GO" id="GO:0005737">
    <property type="term" value="C:cytoplasm"/>
    <property type="evidence" value="ECO:0007669"/>
    <property type="project" value="TreeGrafter"/>
</dbReference>
<dbReference type="InterPro" id="IPR029030">
    <property type="entry name" value="Caspase-like_dom_sf"/>
</dbReference>
<dbReference type="PANTHER" id="PTHR10454">
    <property type="entry name" value="CASPASE"/>
    <property type="match status" value="1"/>
</dbReference>
<dbReference type="InterPro" id="IPR015917">
    <property type="entry name" value="Pept_C14A"/>
</dbReference>
<dbReference type="PROSITE" id="PS01122">
    <property type="entry name" value="CASPASE_CYS"/>
    <property type="match status" value="1"/>
</dbReference>
<dbReference type="Proteomes" id="UP000295192">
    <property type="component" value="Unassembled WGS sequence"/>
</dbReference>
<comment type="similarity">
    <text evidence="1 6">Belongs to the peptidase C14A family.</text>
</comment>
<name>A0A484BUB4_DRONA</name>
<dbReference type="InterPro" id="IPR001309">
    <property type="entry name" value="Pept_C14_p20"/>
</dbReference>
<evidence type="ECO:0000256" key="2">
    <source>
        <dbReference type="ARBA" id="ARBA00022670"/>
    </source>
</evidence>
<evidence type="ECO:0008006" key="11">
    <source>
        <dbReference type="Google" id="ProtNLM"/>
    </source>
</evidence>
<dbReference type="GO" id="GO:0043525">
    <property type="term" value="P:positive regulation of neuron apoptotic process"/>
    <property type="evidence" value="ECO:0007669"/>
    <property type="project" value="TreeGrafter"/>
</dbReference>
<dbReference type="InterPro" id="IPR002138">
    <property type="entry name" value="Pept_C14_p10"/>
</dbReference>
<dbReference type="GO" id="GO:0006915">
    <property type="term" value="P:apoptotic process"/>
    <property type="evidence" value="ECO:0007669"/>
    <property type="project" value="TreeGrafter"/>
</dbReference>
<accession>A0A484BUB4</accession>
<evidence type="ECO:0000259" key="7">
    <source>
        <dbReference type="PROSITE" id="PS50207"/>
    </source>
</evidence>
<keyword evidence="5" id="KW-0865">Zymogen</keyword>
<dbReference type="Pfam" id="PF00656">
    <property type="entry name" value="Peptidase_C14"/>
    <property type="match status" value="1"/>
</dbReference>
<dbReference type="OMA" id="YDGHYSW"/>
<proteinExistence type="inferred from homology"/>
<keyword evidence="10" id="KW-1185">Reference proteome</keyword>
<dbReference type="AlphaFoldDB" id="A0A484BUB4"/>
<keyword evidence="4" id="KW-0788">Thiol protease</keyword>
<dbReference type="OrthoDB" id="6116485at2759"/>
<dbReference type="PROSITE" id="PS50207">
    <property type="entry name" value="CASPASE_P10"/>
    <property type="match status" value="1"/>
</dbReference>
<dbReference type="InterPro" id="IPR011600">
    <property type="entry name" value="Pept_C14_caspase"/>
</dbReference>
<dbReference type="InterPro" id="IPR016129">
    <property type="entry name" value="Caspase_his_AS"/>
</dbReference>
<dbReference type="InterPro" id="IPR033139">
    <property type="entry name" value="Caspase_cys_AS"/>
</dbReference>
<evidence type="ECO:0000256" key="1">
    <source>
        <dbReference type="ARBA" id="ARBA00010134"/>
    </source>
</evidence>